<proteinExistence type="predicted"/>
<organism evidence="2 3">
    <name type="scientific">Exiguobacterium undae</name>
    <dbReference type="NCBI Taxonomy" id="169177"/>
    <lineage>
        <taxon>Bacteria</taxon>
        <taxon>Bacillati</taxon>
        <taxon>Bacillota</taxon>
        <taxon>Bacilli</taxon>
        <taxon>Bacillales</taxon>
        <taxon>Bacillales Family XII. Incertae Sedis</taxon>
        <taxon>Exiguobacterium</taxon>
    </lineage>
</organism>
<sequence>MRTLTSEQWEYAKKLLEEAVQHQIELARGPMRNELIEGTTPVLWFGDVSKKSWLTVATNPSAGQFLNKEGTMRFDSTGPFFLLEPDMSLETYLTEQHVEQTIDKFNHYFQQPDVYKTWFGKEQGGKLEGFLNGFGGSFYDDALLPVIHTDFFPFPTRRYMGTIAMRQDLEQTDFGQTFLKKLLPLFSLHGIILLGREHTDRFRKLDPSITWQEPVALTDYPDAVVEFGYSAAFGIPIIGLHFKPSEQFLGLGSRPDDKGRSHGTYGSTKGLRDIGRQVRQKLEALDELED</sequence>
<protein>
    <submittedName>
        <fullName evidence="2">Uncharacterized protein</fullName>
    </submittedName>
</protein>
<dbReference type="EMBL" id="LVVL01000012">
    <property type="protein sequence ID" value="OAN12945.1"/>
    <property type="molecule type" value="Genomic_DNA"/>
</dbReference>
<accession>A0ABX2V8P8</accession>
<dbReference type="Proteomes" id="UP000078447">
    <property type="component" value="Unassembled WGS sequence"/>
</dbReference>
<feature type="region of interest" description="Disordered" evidence="1">
    <location>
        <begin position="251"/>
        <end position="274"/>
    </location>
</feature>
<comment type="caution">
    <text evidence="2">The sequence shown here is derived from an EMBL/GenBank/DDBJ whole genome shotgun (WGS) entry which is preliminary data.</text>
</comment>
<evidence type="ECO:0000313" key="3">
    <source>
        <dbReference type="Proteomes" id="UP000078447"/>
    </source>
</evidence>
<name>A0ABX2V8P8_9BACL</name>
<keyword evidence="3" id="KW-1185">Reference proteome</keyword>
<evidence type="ECO:0000256" key="1">
    <source>
        <dbReference type="SAM" id="MobiDB-lite"/>
    </source>
</evidence>
<reference evidence="2 3" key="1">
    <citation type="submission" date="2016-03" db="EMBL/GenBank/DDBJ databases">
        <authorList>
            <person name="Cho S.-Y."/>
            <person name="Lim S."/>
            <person name="Kim H."/>
            <person name="Soh E.H."/>
            <person name="Moon J.S."/>
        </authorList>
    </citation>
    <scope>NUCLEOTIDE SEQUENCE [LARGE SCALE GENOMIC DNA]</scope>
    <source>
        <strain evidence="2 3">KCTC 3810</strain>
    </source>
</reference>
<gene>
    <name evidence="2" type="ORF">A3783_10600</name>
</gene>
<evidence type="ECO:0000313" key="2">
    <source>
        <dbReference type="EMBL" id="OAN12945.1"/>
    </source>
</evidence>